<dbReference type="Pfam" id="PF23681">
    <property type="entry name" value="CTT_SPB4"/>
    <property type="match status" value="1"/>
</dbReference>
<feature type="domain" description="DEAD-box RNA helicase Q" evidence="18">
    <location>
        <begin position="10"/>
        <end position="38"/>
    </location>
</feature>
<dbReference type="Pfam" id="PF13959">
    <property type="entry name" value="CTE_SPB4"/>
    <property type="match status" value="1"/>
</dbReference>
<evidence type="ECO:0000259" key="17">
    <source>
        <dbReference type="PROSITE" id="PS51194"/>
    </source>
</evidence>
<dbReference type="Proteomes" id="UP000807716">
    <property type="component" value="Unassembled WGS sequence"/>
</dbReference>
<evidence type="ECO:0000256" key="1">
    <source>
        <dbReference type="ARBA" id="ARBA00004604"/>
    </source>
</evidence>
<dbReference type="SMART" id="SM00487">
    <property type="entry name" value="DEXDc"/>
    <property type="match status" value="1"/>
</dbReference>
<evidence type="ECO:0000256" key="2">
    <source>
        <dbReference type="ARBA" id="ARBA00022517"/>
    </source>
</evidence>
<evidence type="ECO:0000256" key="11">
    <source>
        <dbReference type="ARBA" id="ARBA00047984"/>
    </source>
</evidence>
<feature type="compositionally biased region" description="Acidic residues" evidence="15">
    <location>
        <begin position="657"/>
        <end position="670"/>
    </location>
</feature>
<feature type="compositionally biased region" description="Basic residues" evidence="15">
    <location>
        <begin position="580"/>
        <end position="589"/>
    </location>
</feature>
<dbReference type="InterPro" id="IPR014001">
    <property type="entry name" value="Helicase_ATP-bd"/>
</dbReference>
<keyword evidence="7 13" id="KW-0067">ATP-binding</keyword>
<feature type="short sequence motif" description="Q motif" evidence="12">
    <location>
        <begin position="10"/>
        <end position="38"/>
    </location>
</feature>
<feature type="region of interest" description="Disordered" evidence="15">
    <location>
        <begin position="572"/>
        <end position="705"/>
    </location>
</feature>
<evidence type="ECO:0000256" key="8">
    <source>
        <dbReference type="ARBA" id="ARBA00022884"/>
    </source>
</evidence>
<comment type="catalytic activity">
    <reaction evidence="11 14">
        <text>ATP + H2O = ADP + phosphate + H(+)</text>
        <dbReference type="Rhea" id="RHEA:13065"/>
        <dbReference type="ChEBI" id="CHEBI:15377"/>
        <dbReference type="ChEBI" id="CHEBI:15378"/>
        <dbReference type="ChEBI" id="CHEBI:30616"/>
        <dbReference type="ChEBI" id="CHEBI:43474"/>
        <dbReference type="ChEBI" id="CHEBI:456216"/>
        <dbReference type="EC" id="3.6.4.13"/>
    </reaction>
</comment>
<dbReference type="EMBL" id="JAAAJB010000698">
    <property type="protein sequence ID" value="KAG0252002.1"/>
    <property type="molecule type" value="Genomic_DNA"/>
</dbReference>
<dbReference type="SMART" id="SM01178">
    <property type="entry name" value="DUF4217"/>
    <property type="match status" value="1"/>
</dbReference>
<dbReference type="GO" id="GO:0016787">
    <property type="term" value="F:hydrolase activity"/>
    <property type="evidence" value="ECO:0007669"/>
    <property type="project" value="UniProtKB-KW"/>
</dbReference>
<dbReference type="CDD" id="cd18787">
    <property type="entry name" value="SF2_C_DEAD"/>
    <property type="match status" value="1"/>
</dbReference>
<proteinExistence type="inferred from homology"/>
<evidence type="ECO:0000256" key="15">
    <source>
        <dbReference type="SAM" id="MobiDB-lite"/>
    </source>
</evidence>
<dbReference type="Pfam" id="PF00270">
    <property type="entry name" value="DEAD"/>
    <property type="match status" value="1"/>
</dbReference>
<dbReference type="PANTHER" id="PTHR24031">
    <property type="entry name" value="RNA HELICASE"/>
    <property type="match status" value="1"/>
</dbReference>
<evidence type="ECO:0000256" key="9">
    <source>
        <dbReference type="ARBA" id="ARBA00023054"/>
    </source>
</evidence>
<dbReference type="InterPro" id="IPR000629">
    <property type="entry name" value="RNA-helicase_DEAD-box_CS"/>
</dbReference>
<gene>
    <name evidence="19" type="primary">SPB4</name>
    <name evidence="19" type="ORF">DFQ27_008332</name>
</gene>
<evidence type="ECO:0000256" key="7">
    <source>
        <dbReference type="ARBA" id="ARBA00022840"/>
    </source>
</evidence>
<organism evidence="19 20">
    <name type="scientific">Actinomortierella ambigua</name>
    <dbReference type="NCBI Taxonomy" id="1343610"/>
    <lineage>
        <taxon>Eukaryota</taxon>
        <taxon>Fungi</taxon>
        <taxon>Fungi incertae sedis</taxon>
        <taxon>Mucoromycota</taxon>
        <taxon>Mortierellomycotina</taxon>
        <taxon>Mortierellomycetes</taxon>
        <taxon>Mortierellales</taxon>
        <taxon>Mortierellaceae</taxon>
        <taxon>Actinomortierella</taxon>
    </lineage>
</organism>
<keyword evidence="3" id="KW-0698">rRNA processing</keyword>
<keyword evidence="6 13" id="KW-0347">Helicase</keyword>
<dbReference type="Gene3D" id="3.40.50.300">
    <property type="entry name" value="P-loop containing nucleotide triphosphate hydrolases"/>
    <property type="match status" value="2"/>
</dbReference>
<dbReference type="GO" id="GO:0005524">
    <property type="term" value="F:ATP binding"/>
    <property type="evidence" value="ECO:0007669"/>
    <property type="project" value="UniProtKB-UniRule"/>
</dbReference>
<evidence type="ECO:0000256" key="4">
    <source>
        <dbReference type="ARBA" id="ARBA00022741"/>
    </source>
</evidence>
<dbReference type="GO" id="GO:0003724">
    <property type="term" value="F:RNA helicase activity"/>
    <property type="evidence" value="ECO:0007669"/>
    <property type="project" value="UniProtKB-EC"/>
</dbReference>
<dbReference type="GO" id="GO:0006364">
    <property type="term" value="P:rRNA processing"/>
    <property type="evidence" value="ECO:0007669"/>
    <property type="project" value="UniProtKB-KW"/>
</dbReference>
<dbReference type="PROSITE" id="PS51195">
    <property type="entry name" value="Q_MOTIF"/>
    <property type="match status" value="1"/>
</dbReference>
<dbReference type="InterPro" id="IPR025313">
    <property type="entry name" value="SPB4-like_CTE"/>
</dbReference>
<comment type="function">
    <text evidence="14">RNA helicase.</text>
</comment>
<keyword evidence="5 13" id="KW-0378">Hydrolase</keyword>
<keyword evidence="9" id="KW-0175">Coiled coil</keyword>
<feature type="compositionally biased region" description="Basic and acidic residues" evidence="15">
    <location>
        <begin position="421"/>
        <end position="441"/>
    </location>
</feature>
<dbReference type="InterPro" id="IPR001650">
    <property type="entry name" value="Helicase_C-like"/>
</dbReference>
<dbReference type="PROSITE" id="PS51192">
    <property type="entry name" value="HELICASE_ATP_BIND_1"/>
    <property type="match status" value="1"/>
</dbReference>
<dbReference type="InterPro" id="IPR014014">
    <property type="entry name" value="RNA_helicase_DEAD_Q_motif"/>
</dbReference>
<dbReference type="AlphaFoldDB" id="A0A9P6PQN3"/>
<dbReference type="SUPFAM" id="SSF52540">
    <property type="entry name" value="P-loop containing nucleoside triphosphate hydrolases"/>
    <property type="match status" value="1"/>
</dbReference>
<evidence type="ECO:0000256" key="13">
    <source>
        <dbReference type="RuleBase" id="RU000492"/>
    </source>
</evidence>
<evidence type="ECO:0000313" key="20">
    <source>
        <dbReference type="Proteomes" id="UP000807716"/>
    </source>
</evidence>
<comment type="subcellular location">
    <subcellularLocation>
        <location evidence="1">Nucleus</location>
        <location evidence="1">Nucleolus</location>
    </subcellularLocation>
</comment>
<evidence type="ECO:0000256" key="12">
    <source>
        <dbReference type="PROSITE-ProRule" id="PRU00552"/>
    </source>
</evidence>
<feature type="region of interest" description="Disordered" evidence="15">
    <location>
        <begin position="405"/>
        <end position="448"/>
    </location>
</feature>
<keyword evidence="4 13" id="KW-0547">Nucleotide-binding</keyword>
<dbReference type="FunFam" id="3.40.50.300:FF:000877">
    <property type="entry name" value="RNA helicase"/>
    <property type="match status" value="1"/>
</dbReference>
<keyword evidence="8 14" id="KW-0694">RNA-binding</keyword>
<accession>A0A9P6PQN3</accession>
<dbReference type="GO" id="GO:0005730">
    <property type="term" value="C:nucleolus"/>
    <property type="evidence" value="ECO:0007669"/>
    <property type="project" value="UniProtKB-SubCell"/>
</dbReference>
<dbReference type="EC" id="3.6.4.13" evidence="14"/>
<feature type="compositionally biased region" description="Acidic residues" evidence="15">
    <location>
        <begin position="411"/>
        <end position="420"/>
    </location>
</feature>
<evidence type="ECO:0000256" key="3">
    <source>
        <dbReference type="ARBA" id="ARBA00022552"/>
    </source>
</evidence>
<dbReference type="Pfam" id="PF00271">
    <property type="entry name" value="Helicase_C"/>
    <property type="match status" value="1"/>
</dbReference>
<keyword evidence="2" id="KW-0690">Ribosome biogenesis</keyword>
<evidence type="ECO:0000256" key="14">
    <source>
        <dbReference type="RuleBase" id="RU365068"/>
    </source>
</evidence>
<feature type="compositionally biased region" description="Basic residues" evidence="15">
    <location>
        <begin position="611"/>
        <end position="622"/>
    </location>
</feature>
<feature type="domain" description="Helicase C-terminal" evidence="17">
    <location>
        <begin position="254"/>
        <end position="412"/>
    </location>
</feature>
<comment type="similarity">
    <text evidence="10">Belongs to the DEAD box helicase family. DDX55/SPB4 subfamily.</text>
</comment>
<protein>
    <recommendedName>
        <fullName evidence="14">ATP-dependent RNA helicase</fullName>
        <ecNumber evidence="14">3.6.4.13</ecNumber>
    </recommendedName>
</protein>
<sequence length="705" mass="78871">MAQNAKAGEWESLEPKLSQPTLDAIATMGFTDMTPVQSGAIPLFMKNKDVVVEAVTGSGKTLAFLIPILEKIHRRSNKLTAHEVGAIVISPTRELASQIAKVLSDFDAFYPKIQHQLVIGGETSLEEDIATFHEVAPDILIGTPGRLEDMLSQKRSGVNAKELEVLVLDEADRLLDMGFSASLNKIMAMLPKQRRTGLFSATMTDGLTELVRAGLRNPVRIVVKVEDLQGGSGQRTPASLHIGYILCQTSQKLLLLSHLLRQEAANKKTIVYFATCASVDYFYKLLSKLPQLQGFHIHSLHGKMETKKRTLTFQSFTNIPAGSPGVLLCTDVASRGLDIPDVDFVVQVDPPQDPKAFAHRCGRAGRAGREGKAVVFLVRGKEETYVNFLQIRKVPMQRWGWKGGPTIVENVGDDDEDEDETGQRKQQDEIDENKIGARERLEPEDDEETATFLQGVRKVVMTDRDLHDKGTMAFVSFVRSYSKHEASFIFRAKDLDLGALARGYGLLRLPKMPELAKEKTEGGRIAGFEPADLDMDTYKYVDKQKEVQRVKKLEQHRAKLAEKARLELEAAAAAADSGKQHPKDHKKMTAKTAAWSNKTEAKERKMERQLKKQRKRDFLKRKAAGEVDEEDEEEWKRKKNKQEEEATSSSAKANGDSDAEMSEDEDDEASWDALQREERLAKKLRQGKISKRDFEKQIGNAFADL</sequence>
<dbReference type="CDD" id="cd17960">
    <property type="entry name" value="DEADc_DDX55"/>
    <property type="match status" value="1"/>
</dbReference>
<dbReference type="InterPro" id="IPR027417">
    <property type="entry name" value="P-loop_NTPase"/>
</dbReference>
<dbReference type="GO" id="GO:0003723">
    <property type="term" value="F:RNA binding"/>
    <property type="evidence" value="ECO:0007669"/>
    <property type="project" value="UniProtKB-UniRule"/>
</dbReference>
<evidence type="ECO:0000313" key="19">
    <source>
        <dbReference type="EMBL" id="KAG0252002.1"/>
    </source>
</evidence>
<dbReference type="PROSITE" id="PS00039">
    <property type="entry name" value="DEAD_ATP_HELICASE"/>
    <property type="match status" value="1"/>
</dbReference>
<name>A0A9P6PQN3_9FUNG</name>
<evidence type="ECO:0000256" key="6">
    <source>
        <dbReference type="ARBA" id="ARBA00022806"/>
    </source>
</evidence>
<evidence type="ECO:0000256" key="5">
    <source>
        <dbReference type="ARBA" id="ARBA00022801"/>
    </source>
</evidence>
<feature type="compositionally biased region" description="Basic and acidic residues" evidence="15">
    <location>
        <begin position="599"/>
        <end position="610"/>
    </location>
</feature>
<comment type="caution">
    <text evidence="19">The sequence shown here is derived from an EMBL/GenBank/DDBJ whole genome shotgun (WGS) entry which is preliminary data.</text>
</comment>
<reference evidence="19" key="1">
    <citation type="journal article" date="2020" name="Fungal Divers.">
        <title>Resolving the Mortierellaceae phylogeny through synthesis of multi-gene phylogenetics and phylogenomics.</title>
        <authorList>
            <person name="Vandepol N."/>
            <person name="Liber J."/>
            <person name="Desiro A."/>
            <person name="Na H."/>
            <person name="Kennedy M."/>
            <person name="Barry K."/>
            <person name="Grigoriev I.V."/>
            <person name="Miller A.N."/>
            <person name="O'Donnell K."/>
            <person name="Stajich J.E."/>
            <person name="Bonito G."/>
        </authorList>
    </citation>
    <scope>NUCLEOTIDE SEQUENCE</scope>
    <source>
        <strain evidence="19">BC1065</strain>
    </source>
</reference>
<dbReference type="SMART" id="SM00490">
    <property type="entry name" value="HELICc"/>
    <property type="match status" value="1"/>
</dbReference>
<dbReference type="PROSITE" id="PS51194">
    <property type="entry name" value="HELICASE_CTER"/>
    <property type="match status" value="1"/>
</dbReference>
<evidence type="ECO:0000259" key="18">
    <source>
        <dbReference type="PROSITE" id="PS51195"/>
    </source>
</evidence>
<dbReference type="InterPro" id="IPR011545">
    <property type="entry name" value="DEAD/DEAH_box_helicase_dom"/>
</dbReference>
<evidence type="ECO:0000259" key="16">
    <source>
        <dbReference type="PROSITE" id="PS51192"/>
    </source>
</evidence>
<feature type="domain" description="Helicase ATP-binding" evidence="16">
    <location>
        <begin position="41"/>
        <end position="221"/>
    </location>
</feature>
<keyword evidence="20" id="KW-1185">Reference proteome</keyword>
<dbReference type="InterPro" id="IPR056330">
    <property type="entry name" value="CTT_SPB4"/>
</dbReference>
<comment type="domain">
    <text evidence="14">The Q motif is unique to and characteristic of the DEAD box family of RNA helicases and controls ATP binding and hydrolysis.</text>
</comment>
<dbReference type="OrthoDB" id="7396459at2759"/>
<evidence type="ECO:0000256" key="10">
    <source>
        <dbReference type="ARBA" id="ARBA00038002"/>
    </source>
</evidence>